<dbReference type="EMBL" id="CP031041">
    <property type="protein sequence ID" value="QDZ22772.1"/>
    <property type="molecule type" value="Genomic_DNA"/>
</dbReference>
<name>A0A5B8MTM6_9CHLO</name>
<dbReference type="GO" id="GO:0005811">
    <property type="term" value="C:lipid droplet"/>
    <property type="evidence" value="ECO:0007669"/>
    <property type="project" value="TreeGrafter"/>
</dbReference>
<dbReference type="InterPro" id="IPR051276">
    <property type="entry name" value="Saccharopine_DH-like_oxidrdct"/>
</dbReference>
<dbReference type="Proteomes" id="UP000316726">
    <property type="component" value="Chromosome 8"/>
</dbReference>
<dbReference type="SUPFAM" id="SSF51735">
    <property type="entry name" value="NAD(P)-binding Rossmann-fold domains"/>
    <property type="match status" value="1"/>
</dbReference>
<evidence type="ECO:0000256" key="1">
    <source>
        <dbReference type="ARBA" id="ARBA00038048"/>
    </source>
</evidence>
<dbReference type="GO" id="GO:0005739">
    <property type="term" value="C:mitochondrion"/>
    <property type="evidence" value="ECO:0007669"/>
    <property type="project" value="TreeGrafter"/>
</dbReference>
<dbReference type="OrthoDB" id="10268090at2759"/>
<evidence type="ECO:0000313" key="3">
    <source>
        <dbReference type="EMBL" id="QDZ22772.1"/>
    </source>
</evidence>
<dbReference type="Gene3D" id="3.40.50.720">
    <property type="entry name" value="NAD(P)-binding Rossmann-like Domain"/>
    <property type="match status" value="1"/>
</dbReference>
<dbReference type="AlphaFoldDB" id="A0A5B8MTM6"/>
<organism evidence="3 4">
    <name type="scientific">Chloropicon primus</name>
    <dbReference type="NCBI Taxonomy" id="1764295"/>
    <lineage>
        <taxon>Eukaryota</taxon>
        <taxon>Viridiplantae</taxon>
        <taxon>Chlorophyta</taxon>
        <taxon>Chloropicophyceae</taxon>
        <taxon>Chloropicales</taxon>
        <taxon>Chloropicaceae</taxon>
        <taxon>Chloropicon</taxon>
    </lineage>
</organism>
<gene>
    <name evidence="3" type="ORF">A3770_08p52900</name>
</gene>
<comment type="similarity">
    <text evidence="1">Belongs to the saccharopine dehydrogenase family.</text>
</comment>
<evidence type="ECO:0000259" key="2">
    <source>
        <dbReference type="Pfam" id="PF03435"/>
    </source>
</evidence>
<evidence type="ECO:0000313" key="4">
    <source>
        <dbReference type="Proteomes" id="UP000316726"/>
    </source>
</evidence>
<dbReference type="GO" id="GO:0005886">
    <property type="term" value="C:plasma membrane"/>
    <property type="evidence" value="ECO:0007669"/>
    <property type="project" value="TreeGrafter"/>
</dbReference>
<dbReference type="PANTHER" id="PTHR12286">
    <property type="entry name" value="SACCHAROPINE DEHYDROGENASE-LIKE OXIDOREDUCTASE"/>
    <property type="match status" value="1"/>
</dbReference>
<dbReference type="InterPro" id="IPR036291">
    <property type="entry name" value="NAD(P)-bd_dom_sf"/>
</dbReference>
<dbReference type="GO" id="GO:0009247">
    <property type="term" value="P:glycolipid biosynthetic process"/>
    <property type="evidence" value="ECO:0007669"/>
    <property type="project" value="TreeGrafter"/>
</dbReference>
<accession>A0A5B8MTM6</accession>
<dbReference type="PANTHER" id="PTHR12286:SF5">
    <property type="entry name" value="SACCHAROPINE DEHYDROGENASE-LIKE OXIDOREDUCTASE"/>
    <property type="match status" value="1"/>
</dbReference>
<protein>
    <submittedName>
        <fullName evidence="3">Saccharopine dehydrogenase</fullName>
    </submittedName>
</protein>
<reference evidence="3 4" key="1">
    <citation type="submission" date="2018-07" db="EMBL/GenBank/DDBJ databases">
        <title>The complete nuclear genome of the prasinophyte Chloropicon primus (CCMP1205).</title>
        <authorList>
            <person name="Pombert J.-F."/>
            <person name="Otis C."/>
            <person name="Turmel M."/>
            <person name="Lemieux C."/>
        </authorList>
    </citation>
    <scope>NUCLEOTIDE SEQUENCE [LARGE SCALE GENOMIC DNA]</scope>
    <source>
        <strain evidence="3 4">CCMP1205</strain>
    </source>
</reference>
<keyword evidence="4" id="KW-1185">Reference proteome</keyword>
<proteinExistence type="inferred from homology"/>
<dbReference type="InterPro" id="IPR005097">
    <property type="entry name" value="Sacchrp_dh_NADP-bd"/>
</dbReference>
<sequence length="429" mass="46451">MKSREYDIVVFGATGFTGEYILKEVAKSSSTSLRIAAAGRTATKVESVIERVTPAERQVKCIVADVNDVESLFEMARRTKLVINAVGPYRKYGENVVKACVECSTHVLDICGEPEFIEKMDMLYGGEEGLAAKNGCYVVSAVGFDSVPCDLGTLHNQREMEKLGWVPSSVSSYLSVSSGSAGMAVHYATWEALVLGFANAGNLKSIRKSVSERNAKCPGEAVAPVGPKPKRASGAVWNERLKSWALPFLGSDASVVRRTQRALGLRGMSPVHHSCMFTVQSRTTVGLFGMFGAMMKQLIKSGFGRNMLLSHPSWFSWGLFSHKGPTKEQIDQTSFEFTFVGKGYGSKSSADSGGKQDKFLVTTLSGPEPGYVACSVFIAEAAYTVLEEDLEQHCGFGVRTTGELFSHSTYLDRLQKNGISITNAESGDL</sequence>
<dbReference type="Pfam" id="PF03435">
    <property type="entry name" value="Sacchrp_dh_NADP"/>
    <property type="match status" value="1"/>
</dbReference>
<feature type="domain" description="Saccharopine dehydrogenase NADP binding" evidence="2">
    <location>
        <begin position="8"/>
        <end position="112"/>
    </location>
</feature>